<feature type="compositionally biased region" description="Polar residues" evidence="1">
    <location>
        <begin position="35"/>
        <end position="49"/>
    </location>
</feature>
<comment type="caution">
    <text evidence="2">The sequence shown here is derived from an EMBL/GenBank/DDBJ whole genome shotgun (WGS) entry which is preliminary data.</text>
</comment>
<feature type="compositionally biased region" description="Basic and acidic residues" evidence="1">
    <location>
        <begin position="125"/>
        <end position="134"/>
    </location>
</feature>
<proteinExistence type="predicted"/>
<name>A0AAV4GRQ9_9GAST</name>
<sequence length="134" mass="14957">MLPSYYVGDGKSEKTGRKRKSSMPSSLPKSPSASVAPTSLATSTQSERPSSLPRYAPISTWPSHPQQLPPQPQQHHQQQQQQQQQQSLQLQQQGHQPQPFPRKMDPGESMLGVEDNDQTGSSKRSKLEVSENER</sequence>
<keyword evidence="3" id="KW-1185">Reference proteome</keyword>
<dbReference type="Proteomes" id="UP000762676">
    <property type="component" value="Unassembled WGS sequence"/>
</dbReference>
<protein>
    <submittedName>
        <fullName evidence="2">Uncharacterized protein</fullName>
    </submittedName>
</protein>
<organism evidence="2 3">
    <name type="scientific">Elysia marginata</name>
    <dbReference type="NCBI Taxonomy" id="1093978"/>
    <lineage>
        <taxon>Eukaryota</taxon>
        <taxon>Metazoa</taxon>
        <taxon>Spiralia</taxon>
        <taxon>Lophotrochozoa</taxon>
        <taxon>Mollusca</taxon>
        <taxon>Gastropoda</taxon>
        <taxon>Heterobranchia</taxon>
        <taxon>Euthyneura</taxon>
        <taxon>Panpulmonata</taxon>
        <taxon>Sacoglossa</taxon>
        <taxon>Placobranchoidea</taxon>
        <taxon>Plakobranchidae</taxon>
        <taxon>Elysia</taxon>
    </lineage>
</organism>
<dbReference type="EMBL" id="BMAT01012169">
    <property type="protein sequence ID" value="GFR87231.1"/>
    <property type="molecule type" value="Genomic_DNA"/>
</dbReference>
<accession>A0AAV4GRQ9</accession>
<feature type="region of interest" description="Disordered" evidence="1">
    <location>
        <begin position="1"/>
        <end position="134"/>
    </location>
</feature>
<evidence type="ECO:0000313" key="2">
    <source>
        <dbReference type="EMBL" id="GFR87231.1"/>
    </source>
</evidence>
<feature type="compositionally biased region" description="Low complexity" evidence="1">
    <location>
        <begin position="73"/>
        <end position="97"/>
    </location>
</feature>
<dbReference type="AlphaFoldDB" id="A0AAV4GRQ9"/>
<evidence type="ECO:0000256" key="1">
    <source>
        <dbReference type="SAM" id="MobiDB-lite"/>
    </source>
</evidence>
<feature type="compositionally biased region" description="Low complexity" evidence="1">
    <location>
        <begin position="22"/>
        <end position="34"/>
    </location>
</feature>
<gene>
    <name evidence="2" type="ORF">ElyMa_006070600</name>
</gene>
<reference evidence="2 3" key="1">
    <citation type="journal article" date="2021" name="Elife">
        <title>Chloroplast acquisition without the gene transfer in kleptoplastic sea slugs, Plakobranchus ocellatus.</title>
        <authorList>
            <person name="Maeda T."/>
            <person name="Takahashi S."/>
            <person name="Yoshida T."/>
            <person name="Shimamura S."/>
            <person name="Takaki Y."/>
            <person name="Nagai Y."/>
            <person name="Toyoda A."/>
            <person name="Suzuki Y."/>
            <person name="Arimoto A."/>
            <person name="Ishii H."/>
            <person name="Satoh N."/>
            <person name="Nishiyama T."/>
            <person name="Hasebe M."/>
            <person name="Maruyama T."/>
            <person name="Minagawa J."/>
            <person name="Obokata J."/>
            <person name="Shigenobu S."/>
        </authorList>
    </citation>
    <scope>NUCLEOTIDE SEQUENCE [LARGE SCALE GENOMIC DNA]</scope>
</reference>
<evidence type="ECO:0000313" key="3">
    <source>
        <dbReference type="Proteomes" id="UP000762676"/>
    </source>
</evidence>